<evidence type="ECO:0000313" key="3">
    <source>
        <dbReference type="Proteomes" id="UP000295418"/>
    </source>
</evidence>
<gene>
    <name evidence="2" type="ORF">E0485_15465</name>
</gene>
<dbReference type="Pfam" id="PF20316">
    <property type="entry name" value="DUF6612"/>
    <property type="match status" value="1"/>
</dbReference>
<evidence type="ECO:0000313" key="2">
    <source>
        <dbReference type="EMBL" id="TCZ75779.1"/>
    </source>
</evidence>
<dbReference type="Proteomes" id="UP000295418">
    <property type="component" value="Unassembled WGS sequence"/>
</dbReference>
<dbReference type="PROSITE" id="PS51257">
    <property type="entry name" value="PROKAR_LIPOPROTEIN"/>
    <property type="match status" value="1"/>
</dbReference>
<proteinExistence type="predicted"/>
<name>A0A4R4E8A6_9BACL</name>
<dbReference type="RefSeq" id="WP_132418967.1">
    <property type="nucleotide sequence ID" value="NZ_SKFG01000016.1"/>
</dbReference>
<organism evidence="2 3">
    <name type="scientific">Paenibacillus albiflavus</name>
    <dbReference type="NCBI Taxonomy" id="2545760"/>
    <lineage>
        <taxon>Bacteria</taxon>
        <taxon>Bacillati</taxon>
        <taxon>Bacillota</taxon>
        <taxon>Bacilli</taxon>
        <taxon>Bacillales</taxon>
        <taxon>Paenibacillaceae</taxon>
        <taxon>Paenibacillus</taxon>
    </lineage>
</organism>
<dbReference type="Gene3D" id="2.50.20.20">
    <property type="match status" value="1"/>
</dbReference>
<accession>A0A4R4E8A6</accession>
<reference evidence="2 3" key="1">
    <citation type="submission" date="2019-03" db="EMBL/GenBank/DDBJ databases">
        <authorList>
            <person name="Kim M.K.M."/>
        </authorList>
    </citation>
    <scope>NUCLEOTIDE SEQUENCE [LARGE SCALE GENOMIC DNA]</scope>
    <source>
        <strain evidence="2 3">18JY21-1</strain>
    </source>
</reference>
<keyword evidence="3" id="KW-1185">Reference proteome</keyword>
<feature type="signal peptide" evidence="1">
    <location>
        <begin position="1"/>
        <end position="27"/>
    </location>
</feature>
<comment type="caution">
    <text evidence="2">The sequence shown here is derived from an EMBL/GenBank/DDBJ whole genome shotgun (WGS) entry which is preliminary data.</text>
</comment>
<keyword evidence="1" id="KW-0732">Signal</keyword>
<dbReference type="AlphaFoldDB" id="A0A4R4E8A6"/>
<dbReference type="OrthoDB" id="1957331at2"/>
<dbReference type="EMBL" id="SKFG01000016">
    <property type="protein sequence ID" value="TCZ75779.1"/>
    <property type="molecule type" value="Genomic_DNA"/>
</dbReference>
<evidence type="ECO:0008006" key="4">
    <source>
        <dbReference type="Google" id="ProtNLM"/>
    </source>
</evidence>
<sequence length="262" mass="29649">MQFSNKIVKIWTAIVLVGALVLSGCSAEQLKAAEVYKKTQEASQKLDSFGMDMDMKMNMAAGTDKMDMNTAVNASIIMKPDLQMDMLMDLNMAGQQVKMQMVLVKDGLFVKDPSNAWTQMPKEQVDLMMGSSKEQYDPSAQLDQLKQFADDFSMTESSEAYTLKLEATGEKFKKFMQEEMKKQLASQQNMGALAENMPEFTFNKAEYVFVIDKKTFNPKEVNMVLDAEFTVEGQKVQMNIDMKATYNKFNEIKEIKLPEGAK</sequence>
<dbReference type="InterPro" id="IPR046720">
    <property type="entry name" value="DUF6612"/>
</dbReference>
<evidence type="ECO:0000256" key="1">
    <source>
        <dbReference type="SAM" id="SignalP"/>
    </source>
</evidence>
<protein>
    <recommendedName>
        <fullName evidence="4">LppX_LprAFG lipoprotein</fullName>
    </recommendedName>
</protein>
<feature type="chain" id="PRO_5039730591" description="LppX_LprAFG lipoprotein" evidence="1">
    <location>
        <begin position="28"/>
        <end position="262"/>
    </location>
</feature>